<feature type="compositionally biased region" description="Basic and acidic residues" evidence="1">
    <location>
        <begin position="86"/>
        <end position="99"/>
    </location>
</feature>
<feature type="domain" description="Ubiquitin-like" evidence="2">
    <location>
        <begin position="1"/>
        <end position="74"/>
    </location>
</feature>
<evidence type="ECO:0000259" key="2">
    <source>
        <dbReference type="PROSITE" id="PS50053"/>
    </source>
</evidence>
<dbReference type="Pfam" id="PF00240">
    <property type="entry name" value="ubiquitin"/>
    <property type="match status" value="3"/>
</dbReference>
<dbReference type="CDD" id="cd17039">
    <property type="entry name" value="Ubl_ubiquitin_like"/>
    <property type="match status" value="1"/>
</dbReference>
<dbReference type="InterPro" id="IPR029071">
    <property type="entry name" value="Ubiquitin-like_domsf"/>
</dbReference>
<keyword evidence="4" id="KW-1185">Reference proteome</keyword>
<protein>
    <submittedName>
        <fullName evidence="3">Ubiquitin-like protein</fullName>
    </submittedName>
</protein>
<feature type="domain" description="Ubiquitin-like" evidence="2">
    <location>
        <begin position="207"/>
        <end position="275"/>
    </location>
</feature>
<evidence type="ECO:0000313" key="3">
    <source>
        <dbReference type="EMBL" id="TFK51587.1"/>
    </source>
</evidence>
<evidence type="ECO:0000313" key="4">
    <source>
        <dbReference type="Proteomes" id="UP000305948"/>
    </source>
</evidence>
<organism evidence="3 4">
    <name type="scientific">Heliocybe sulcata</name>
    <dbReference type="NCBI Taxonomy" id="5364"/>
    <lineage>
        <taxon>Eukaryota</taxon>
        <taxon>Fungi</taxon>
        <taxon>Dikarya</taxon>
        <taxon>Basidiomycota</taxon>
        <taxon>Agaricomycotina</taxon>
        <taxon>Agaricomycetes</taxon>
        <taxon>Gloeophyllales</taxon>
        <taxon>Gloeophyllaceae</taxon>
        <taxon>Heliocybe</taxon>
    </lineage>
</organism>
<dbReference type="PANTHER" id="PTHR10666">
    <property type="entry name" value="UBIQUITIN"/>
    <property type="match status" value="1"/>
</dbReference>
<dbReference type="InterPro" id="IPR019954">
    <property type="entry name" value="Ubiquitin_CS"/>
</dbReference>
<accession>A0A5C3N2T3</accession>
<dbReference type="SMART" id="SM00213">
    <property type="entry name" value="UBQ"/>
    <property type="match status" value="3"/>
</dbReference>
<dbReference type="PROSITE" id="PS50053">
    <property type="entry name" value="UBIQUITIN_2"/>
    <property type="match status" value="3"/>
</dbReference>
<dbReference type="PROSITE" id="PS00299">
    <property type="entry name" value="UBIQUITIN_1"/>
    <property type="match status" value="1"/>
</dbReference>
<dbReference type="EMBL" id="ML213511">
    <property type="protein sequence ID" value="TFK51587.1"/>
    <property type="molecule type" value="Genomic_DNA"/>
</dbReference>
<gene>
    <name evidence="3" type="ORF">OE88DRAFT_1659700</name>
</gene>
<proteinExistence type="predicted"/>
<dbReference type="STRING" id="5364.A0A5C3N2T3"/>
<dbReference type="Proteomes" id="UP000305948">
    <property type="component" value="Unassembled WGS sequence"/>
</dbReference>
<sequence>MQLFLQDISGTLHTIQVEATDKVDSIRIKASDFCPKHALRLKFAGRELNEDATFEEAGITSETTVTIGLSLRGGTPQAHRCPLPNKTDRDPSELKKGKEKVPVALSASEMRLYVKMHTEDQYTVVVERNQSIKKLKQVIEASSGVPVGEQRLLLRGLILNDSKKLTDYNIANDNVIQLWRKESAEEVHRPTQVSNRKEGRHVSDEEVQIFVRNLNGRTMAIMVALSDSVEHLQRKVEEKTQIPPQEQRLLYAGKQLEPGRALLDYGVQKESTLHLGGSLKHLAYSEEELMPCSRPRTTQDCVSVAGMGLCKFTTVLHDECLDSSTGPMYRYAGP</sequence>
<feature type="domain" description="Ubiquitin-like" evidence="2">
    <location>
        <begin position="110"/>
        <end position="185"/>
    </location>
</feature>
<dbReference type="InterPro" id="IPR019956">
    <property type="entry name" value="Ubiquitin_dom"/>
</dbReference>
<name>A0A5C3N2T3_9AGAM</name>
<evidence type="ECO:0000256" key="1">
    <source>
        <dbReference type="SAM" id="MobiDB-lite"/>
    </source>
</evidence>
<reference evidence="3 4" key="1">
    <citation type="journal article" date="2019" name="Nat. Ecol. Evol.">
        <title>Megaphylogeny resolves global patterns of mushroom evolution.</title>
        <authorList>
            <person name="Varga T."/>
            <person name="Krizsan K."/>
            <person name="Foldi C."/>
            <person name="Dima B."/>
            <person name="Sanchez-Garcia M."/>
            <person name="Sanchez-Ramirez S."/>
            <person name="Szollosi G.J."/>
            <person name="Szarkandi J.G."/>
            <person name="Papp V."/>
            <person name="Albert L."/>
            <person name="Andreopoulos W."/>
            <person name="Angelini C."/>
            <person name="Antonin V."/>
            <person name="Barry K.W."/>
            <person name="Bougher N.L."/>
            <person name="Buchanan P."/>
            <person name="Buyck B."/>
            <person name="Bense V."/>
            <person name="Catcheside P."/>
            <person name="Chovatia M."/>
            <person name="Cooper J."/>
            <person name="Damon W."/>
            <person name="Desjardin D."/>
            <person name="Finy P."/>
            <person name="Geml J."/>
            <person name="Haridas S."/>
            <person name="Hughes K."/>
            <person name="Justo A."/>
            <person name="Karasinski D."/>
            <person name="Kautmanova I."/>
            <person name="Kiss B."/>
            <person name="Kocsube S."/>
            <person name="Kotiranta H."/>
            <person name="LaButti K.M."/>
            <person name="Lechner B.E."/>
            <person name="Liimatainen K."/>
            <person name="Lipzen A."/>
            <person name="Lukacs Z."/>
            <person name="Mihaltcheva S."/>
            <person name="Morgado L.N."/>
            <person name="Niskanen T."/>
            <person name="Noordeloos M.E."/>
            <person name="Ohm R.A."/>
            <person name="Ortiz-Santana B."/>
            <person name="Ovrebo C."/>
            <person name="Racz N."/>
            <person name="Riley R."/>
            <person name="Savchenko A."/>
            <person name="Shiryaev A."/>
            <person name="Soop K."/>
            <person name="Spirin V."/>
            <person name="Szebenyi C."/>
            <person name="Tomsovsky M."/>
            <person name="Tulloss R.E."/>
            <person name="Uehling J."/>
            <person name="Grigoriev I.V."/>
            <person name="Vagvolgyi C."/>
            <person name="Papp T."/>
            <person name="Martin F.M."/>
            <person name="Miettinen O."/>
            <person name="Hibbett D.S."/>
            <person name="Nagy L.G."/>
        </authorList>
    </citation>
    <scope>NUCLEOTIDE SEQUENCE [LARGE SCALE GENOMIC DNA]</scope>
    <source>
        <strain evidence="3 4">OMC1185</strain>
    </source>
</reference>
<dbReference type="InterPro" id="IPR000626">
    <property type="entry name" value="Ubiquitin-like_dom"/>
</dbReference>
<dbReference type="InterPro" id="IPR050158">
    <property type="entry name" value="Ubiquitin_ubiquitin-like"/>
</dbReference>
<dbReference type="AlphaFoldDB" id="A0A5C3N2T3"/>
<dbReference type="OrthoDB" id="428577at2759"/>
<feature type="region of interest" description="Disordered" evidence="1">
    <location>
        <begin position="73"/>
        <end position="99"/>
    </location>
</feature>
<dbReference type="FunFam" id="3.10.20.90:FF:000205">
    <property type="entry name" value="2'-5'-oligoadenylate synthase-like protein 2"/>
    <property type="match status" value="1"/>
</dbReference>
<dbReference type="PRINTS" id="PR00348">
    <property type="entry name" value="UBIQUITIN"/>
</dbReference>
<dbReference type="SUPFAM" id="SSF54236">
    <property type="entry name" value="Ubiquitin-like"/>
    <property type="match status" value="3"/>
</dbReference>
<dbReference type="Gene3D" id="3.10.20.90">
    <property type="entry name" value="Phosphatidylinositol 3-kinase Catalytic Subunit, Chain A, domain 1"/>
    <property type="match status" value="3"/>
</dbReference>